<comment type="caution">
    <text evidence="2">The sequence shown here is derived from an EMBL/GenBank/DDBJ whole genome shotgun (WGS) entry which is preliminary data.</text>
</comment>
<dbReference type="EMBL" id="LCRI01000001">
    <property type="protein sequence ID" value="KKW33314.1"/>
    <property type="molecule type" value="Genomic_DNA"/>
</dbReference>
<evidence type="ECO:0000256" key="1">
    <source>
        <dbReference type="SAM" id="Phobius"/>
    </source>
</evidence>
<reference evidence="2 3" key="1">
    <citation type="journal article" date="2015" name="Nature">
        <title>rRNA introns, odd ribosomes, and small enigmatic genomes across a large radiation of phyla.</title>
        <authorList>
            <person name="Brown C.T."/>
            <person name="Hug L.A."/>
            <person name="Thomas B.C."/>
            <person name="Sharon I."/>
            <person name="Castelle C.J."/>
            <person name="Singh A."/>
            <person name="Wilkins M.J."/>
            <person name="Williams K.H."/>
            <person name="Banfield J.F."/>
        </authorList>
    </citation>
    <scope>NUCLEOTIDE SEQUENCE [LARGE SCALE GENOMIC DNA]</scope>
</reference>
<gene>
    <name evidence="2" type="ORF">UY77_C0001G0009</name>
</gene>
<name>A0A0G2AL19_9BACT</name>
<accession>A0A0G2AL19</accession>
<keyword evidence="1" id="KW-1133">Transmembrane helix</keyword>
<sequence>MMARSSYGRPRGRTWRGVLGTIAIVIFLIGLFVVSVYWFRQKGVDPSVEPETLAPANQPYIPEALDLESTEATLRDVSGGASSGQAKRETLEGRYRHTVKATLAPIDRENFFYEGWLLRPVPFDYFSTGEMVTNFLGEFVLDWNSSTSSWQAGPSTNYWAYTRVIITLEAKDGNPDPDRHILEGEFGN</sequence>
<dbReference type="AlphaFoldDB" id="A0A0G2AL19"/>
<proteinExistence type="predicted"/>
<organism evidence="2 3">
    <name type="scientific">Candidatus Uhrbacteria bacterium GW2011_GWA2_53_10</name>
    <dbReference type="NCBI Taxonomy" id="1618980"/>
    <lineage>
        <taxon>Bacteria</taxon>
        <taxon>Candidatus Uhriibacteriota</taxon>
    </lineage>
</organism>
<evidence type="ECO:0000313" key="2">
    <source>
        <dbReference type="EMBL" id="KKW33314.1"/>
    </source>
</evidence>
<dbReference type="Proteomes" id="UP000034711">
    <property type="component" value="Unassembled WGS sequence"/>
</dbReference>
<keyword evidence="1" id="KW-0812">Transmembrane</keyword>
<evidence type="ECO:0000313" key="3">
    <source>
        <dbReference type="Proteomes" id="UP000034711"/>
    </source>
</evidence>
<feature type="transmembrane region" description="Helical" evidence="1">
    <location>
        <begin position="21"/>
        <end position="39"/>
    </location>
</feature>
<protein>
    <submittedName>
        <fullName evidence="2">Uncharacterized protein</fullName>
    </submittedName>
</protein>
<keyword evidence="1" id="KW-0472">Membrane</keyword>